<organism evidence="1 2">
    <name type="scientific">Lepeophtheirus salmonis</name>
    <name type="common">Salmon louse</name>
    <name type="synonym">Caligus salmonis</name>
    <dbReference type="NCBI Taxonomy" id="72036"/>
    <lineage>
        <taxon>Eukaryota</taxon>
        <taxon>Metazoa</taxon>
        <taxon>Ecdysozoa</taxon>
        <taxon>Arthropoda</taxon>
        <taxon>Crustacea</taxon>
        <taxon>Multicrustacea</taxon>
        <taxon>Hexanauplia</taxon>
        <taxon>Copepoda</taxon>
        <taxon>Siphonostomatoida</taxon>
        <taxon>Caligidae</taxon>
        <taxon>Lepeophtheirus</taxon>
    </lineage>
</organism>
<reference evidence="1" key="1">
    <citation type="submission" date="2021-02" db="EMBL/GenBank/DDBJ databases">
        <authorList>
            <person name="Bekaert M."/>
        </authorList>
    </citation>
    <scope>NUCLEOTIDE SEQUENCE</scope>
    <source>
        <strain evidence="1">IoA-00</strain>
    </source>
</reference>
<accession>A0A7R8H6L7</accession>
<dbReference type="AlphaFoldDB" id="A0A7R8H6L7"/>
<dbReference type="Proteomes" id="UP000675881">
    <property type="component" value="Chromosome 3"/>
</dbReference>
<gene>
    <name evidence="1" type="ORF">LSAA_7868</name>
</gene>
<dbReference type="EMBL" id="HG994582">
    <property type="protein sequence ID" value="CAF2885950.1"/>
    <property type="molecule type" value="Genomic_DNA"/>
</dbReference>
<proteinExistence type="predicted"/>
<protein>
    <submittedName>
        <fullName evidence="1">(salmon louse) hypothetical protein</fullName>
    </submittedName>
</protein>
<evidence type="ECO:0000313" key="1">
    <source>
        <dbReference type="EMBL" id="CAF2885950.1"/>
    </source>
</evidence>
<name>A0A7R8H6L7_LEPSM</name>
<keyword evidence="2" id="KW-1185">Reference proteome</keyword>
<dbReference type="OrthoDB" id="2403182at2759"/>
<sequence>MFEIREFLHRRSTEIRTFPRSLSLPSLSFLFPCENCRIVSENEKISAELTKYKQIANASDNEVNSLVVDNPYQMFDSTSSEVNDLLKELNKTKQLYEDQEKVVEQKKNRLDKNLNDEIETLRRLNKVLTESRNQLEYDGEVEDLLRDEIESLKQDVIQANIYHSMELDKIRKANEKVINEYKDANKELQKQVGICSNRDKADDSIQLVHQQMNKSDQSFKIDSSI</sequence>
<evidence type="ECO:0000313" key="2">
    <source>
        <dbReference type="Proteomes" id="UP000675881"/>
    </source>
</evidence>